<proteinExistence type="predicted"/>
<dbReference type="PANTHER" id="PTHR19328:SF13">
    <property type="entry name" value="HIPL1 PROTEIN"/>
    <property type="match status" value="1"/>
</dbReference>
<gene>
    <name evidence="4" type="ORF">EWM57_12595</name>
</gene>
<dbReference type="InterPro" id="IPR011042">
    <property type="entry name" value="6-blade_b-propeller_TolB-like"/>
</dbReference>
<feature type="chain" id="PRO_5020196188" evidence="1">
    <location>
        <begin position="22"/>
        <end position="466"/>
    </location>
</feature>
<evidence type="ECO:0000313" key="5">
    <source>
        <dbReference type="Proteomes" id="UP000294155"/>
    </source>
</evidence>
<sequence>MKRFATPLLLAALSLASAARAQTTTFQVGTTTVSVTPLVTGLHVPWELVWGPDNFIWMTERNGRISRVNPTTGQVQLLLTLPDVREVSESGLLGLALHPQFTANPYVYVVYNYAEGTAIKEKLVRYTYSPTANSLSSPLILLGNITATTNHSGSRLLILPDLTLLMTTGDAVQDPEAQNRASLNGKILRLNLDGTIPATNPTPGSPVYTLGHRNPQGLVLAANGKLYSSEHGPNNDDELNLIEAGRNYGWPNVEGFCNLPNEQTFCAANTVREPLTAWTPTLAVAGLTYYTSPAIPDWQGSLLLTTLKASKLVQLRLNAAGDATTGQNDYLTSFGRLRSVCVSPQGRVYVGTSNQDGRGNPAATDDRILVLENRAFQPTKAASAQAISLRLWPNPARQRVELHLPTAAATATTITVHDAVGRLVASAPLAAGQTDAAVSLAGLRAGLYVVRTQLGSQAYAQRLVVE</sequence>
<dbReference type="InterPro" id="IPR011041">
    <property type="entry name" value="Quinoprot_gluc/sorb_DH_b-prop"/>
</dbReference>
<dbReference type="OrthoDB" id="9770043at2"/>
<feature type="signal peptide" evidence="1">
    <location>
        <begin position="1"/>
        <end position="21"/>
    </location>
</feature>
<evidence type="ECO:0000256" key="1">
    <source>
        <dbReference type="SAM" id="SignalP"/>
    </source>
</evidence>
<keyword evidence="5" id="KW-1185">Reference proteome</keyword>
<evidence type="ECO:0000259" key="3">
    <source>
        <dbReference type="Pfam" id="PF18962"/>
    </source>
</evidence>
<dbReference type="InterPro" id="IPR012938">
    <property type="entry name" value="Glc/Sorbosone_DH"/>
</dbReference>
<accession>A0A4Q5LA69</accession>
<evidence type="ECO:0000313" key="4">
    <source>
        <dbReference type="EMBL" id="RYU78762.1"/>
    </source>
</evidence>
<dbReference type="EMBL" id="SEWE01000025">
    <property type="protein sequence ID" value="RYU78762.1"/>
    <property type="molecule type" value="Genomic_DNA"/>
</dbReference>
<dbReference type="Pfam" id="PF18962">
    <property type="entry name" value="Por_Secre_tail"/>
    <property type="match status" value="1"/>
</dbReference>
<evidence type="ECO:0000259" key="2">
    <source>
        <dbReference type="Pfam" id="PF07995"/>
    </source>
</evidence>
<dbReference type="Pfam" id="PF07995">
    <property type="entry name" value="GSDH"/>
    <property type="match status" value="1"/>
</dbReference>
<comment type="caution">
    <text evidence="4">The sequence shown here is derived from an EMBL/GenBank/DDBJ whole genome shotgun (WGS) entry which is preliminary data.</text>
</comment>
<feature type="domain" description="Secretion system C-terminal sorting" evidence="3">
    <location>
        <begin position="391"/>
        <end position="465"/>
    </location>
</feature>
<organism evidence="4 5">
    <name type="scientific">Hymenobacter persicinus</name>
    <dbReference type="NCBI Taxonomy" id="2025506"/>
    <lineage>
        <taxon>Bacteria</taxon>
        <taxon>Pseudomonadati</taxon>
        <taxon>Bacteroidota</taxon>
        <taxon>Cytophagia</taxon>
        <taxon>Cytophagales</taxon>
        <taxon>Hymenobacteraceae</taxon>
        <taxon>Hymenobacter</taxon>
    </lineage>
</organism>
<dbReference type="NCBIfam" id="TIGR04183">
    <property type="entry name" value="Por_Secre_tail"/>
    <property type="match status" value="1"/>
</dbReference>
<dbReference type="Proteomes" id="UP000294155">
    <property type="component" value="Unassembled WGS sequence"/>
</dbReference>
<dbReference type="SUPFAM" id="SSF50952">
    <property type="entry name" value="Soluble quinoprotein glucose dehydrogenase"/>
    <property type="match status" value="1"/>
</dbReference>
<dbReference type="InterPro" id="IPR026444">
    <property type="entry name" value="Secre_tail"/>
</dbReference>
<reference evidence="4 5" key="1">
    <citation type="submission" date="2019-02" db="EMBL/GenBank/DDBJ databases">
        <title>Bacterial novel species isolated from soil.</title>
        <authorList>
            <person name="Jung H.-Y."/>
        </authorList>
    </citation>
    <scope>NUCLEOTIDE SEQUENCE [LARGE SCALE GENOMIC DNA]</scope>
    <source>
        <strain evidence="4 5">1-3-3-3</strain>
    </source>
</reference>
<dbReference type="RefSeq" id="WP_129921509.1">
    <property type="nucleotide sequence ID" value="NZ_SEWE01000025.1"/>
</dbReference>
<dbReference type="PANTHER" id="PTHR19328">
    <property type="entry name" value="HEDGEHOG-INTERACTING PROTEIN"/>
    <property type="match status" value="1"/>
</dbReference>
<keyword evidence="1" id="KW-0732">Signal</keyword>
<dbReference type="AlphaFoldDB" id="A0A4Q5LA69"/>
<protein>
    <submittedName>
        <fullName evidence="4">T9SS type A sorting domain-containing protein</fullName>
    </submittedName>
</protein>
<name>A0A4Q5LA69_9BACT</name>
<dbReference type="Gene3D" id="2.120.10.30">
    <property type="entry name" value="TolB, C-terminal domain"/>
    <property type="match status" value="1"/>
</dbReference>
<feature type="domain" description="Glucose/Sorbosone dehydrogenase" evidence="2">
    <location>
        <begin position="43"/>
        <end position="358"/>
    </location>
</feature>